<dbReference type="InterPro" id="IPR050554">
    <property type="entry name" value="Met_Synthase/Corrinoid"/>
</dbReference>
<feature type="binding site" evidence="21">
    <location>
        <begin position="766"/>
        <end position="770"/>
    </location>
    <ligand>
        <name>methylcob(III)alamin</name>
        <dbReference type="ChEBI" id="CHEBI:28115"/>
    </ligand>
</feature>
<keyword evidence="16 19" id="KW-0486">Methionine biosynthesis</keyword>
<feature type="domain" description="AdoMet activation" evidence="25">
    <location>
        <begin position="916"/>
        <end position="1208"/>
    </location>
</feature>
<protein>
    <recommendedName>
        <fullName evidence="7 19">Methionine synthase</fullName>
        <ecNumber evidence="6 19">2.1.1.13</ecNumber>
    </recommendedName>
    <alternativeName>
        <fullName evidence="19">5-methyltetrahydrofolate--homocysteine methyltransferase</fullName>
    </alternativeName>
</protein>
<keyword evidence="29" id="KW-1185">Reference proteome</keyword>
<feature type="domain" description="B12-binding N-terminal" evidence="27">
    <location>
        <begin position="632"/>
        <end position="756"/>
    </location>
</feature>
<evidence type="ECO:0000256" key="8">
    <source>
        <dbReference type="ARBA" id="ARBA00022603"/>
    </source>
</evidence>
<dbReference type="eggNOG" id="COG0646">
    <property type="taxonomic scope" value="Bacteria"/>
</dbReference>
<dbReference type="InterPro" id="IPR036724">
    <property type="entry name" value="Cobalamin-bd_sf"/>
</dbReference>
<keyword evidence="8 19" id="KW-0489">Methyltransferase</keyword>
<dbReference type="EC" id="2.1.1.13" evidence="6 19"/>
<name>A7NQR8_ROSCS</name>
<comment type="pathway">
    <text evidence="4 19">Amino-acid biosynthesis; L-methionine biosynthesis via de novo pathway; L-methionine from L-homocysteine (MetH route): step 1/1.</text>
</comment>
<reference evidence="28 29" key="1">
    <citation type="submission" date="2007-08" db="EMBL/GenBank/DDBJ databases">
        <title>Complete sequence of Roseiflexus castenholzii DSM 13941.</title>
        <authorList>
            <consortium name="US DOE Joint Genome Institute"/>
            <person name="Copeland A."/>
            <person name="Lucas S."/>
            <person name="Lapidus A."/>
            <person name="Barry K."/>
            <person name="Glavina del Rio T."/>
            <person name="Dalin E."/>
            <person name="Tice H."/>
            <person name="Pitluck S."/>
            <person name="Thompson L.S."/>
            <person name="Brettin T."/>
            <person name="Bruce D."/>
            <person name="Detter J.C."/>
            <person name="Han C."/>
            <person name="Tapia R."/>
            <person name="Schmutz J."/>
            <person name="Larimer F."/>
            <person name="Land M."/>
            <person name="Hauser L."/>
            <person name="Kyrpides N."/>
            <person name="Mikhailova N."/>
            <person name="Bryant D.A."/>
            <person name="Hanada S."/>
            <person name="Tsukatani Y."/>
            <person name="Richardson P."/>
        </authorList>
    </citation>
    <scope>NUCLEOTIDE SEQUENCE [LARGE SCALE GENOMIC DNA]</scope>
    <source>
        <strain evidence="29">DSM 13941 / HLO8</strain>
    </source>
</reference>
<evidence type="ECO:0000256" key="21">
    <source>
        <dbReference type="PIRSR" id="PIRSR000381-2"/>
    </source>
</evidence>
<dbReference type="OrthoDB" id="9803687at2"/>
<dbReference type="RefSeq" id="WP_012122337.1">
    <property type="nucleotide sequence ID" value="NC_009767.1"/>
</dbReference>
<feature type="binding site" evidence="21">
    <location>
        <position position="874"/>
    </location>
    <ligand>
        <name>methylcob(III)alamin</name>
        <dbReference type="ChEBI" id="CHEBI:28115"/>
    </ligand>
</feature>
<feature type="binding site" evidence="20 22">
    <location>
        <position position="233"/>
    </location>
    <ligand>
        <name>Zn(2+)</name>
        <dbReference type="ChEBI" id="CHEBI:29105"/>
    </ligand>
</feature>
<evidence type="ECO:0000256" key="3">
    <source>
        <dbReference type="ARBA" id="ARBA00001956"/>
    </source>
</evidence>
<dbReference type="Pfam" id="PF02574">
    <property type="entry name" value="S-methyl_trans"/>
    <property type="match status" value="1"/>
</dbReference>
<evidence type="ECO:0000256" key="4">
    <source>
        <dbReference type="ARBA" id="ARBA00005178"/>
    </source>
</evidence>
<dbReference type="GO" id="GO:0046653">
    <property type="term" value="P:tetrahydrofolate metabolic process"/>
    <property type="evidence" value="ECO:0007669"/>
    <property type="project" value="TreeGrafter"/>
</dbReference>
<evidence type="ECO:0000313" key="29">
    <source>
        <dbReference type="Proteomes" id="UP000000263"/>
    </source>
</evidence>
<dbReference type="EMBL" id="CP000804">
    <property type="protein sequence ID" value="ABU59914.1"/>
    <property type="molecule type" value="Genomic_DNA"/>
</dbReference>
<keyword evidence="10 19" id="KW-0846">Cobalamin</keyword>
<evidence type="ECO:0000256" key="1">
    <source>
        <dbReference type="ARBA" id="ARBA00001700"/>
    </source>
</evidence>
<sequence>MKKPTYLEALCERVLIYDGAMGTSIDTFHLTAADYGGEQTFGARDYLVITRPDVIEQIHASFLEAGADVLETCTFQSTRPRLEEWGLADQTHAINVAAARLARRVADAFEARDGRPRYVAGSMGPTGKLPSSDDPALSDVTFDQLSDIFYEQATALIEGGVDVLLVETSVDILEVKAALDGIRRAKADLNRPDVAVQAQVFLDLSGKMLLGTEVPAIIATLEAMPVDVIGLNCSTGPEHMREAIRYMTRHSRKPISCIPNAGLPIEVNGETVYPMEPEPFARILGEYVHEYGVAVVGGCCGTRPAHIRRLREVVGFVPPKVRDIEYIPSVSSGVRAAALRQEGTLTIIGERVNTLGSRKVKRLLLNEDYDGVLEVAREQVDSGAHLLDVCVAMTERSDEREMMVKLVKKLTMNVELPLVIDTTEADVLEAALAIYPGRAVVNSVSLEGGRGDKIDRTMPLVARYGAATIAMTIDEEGMAHTAERKLAIAQRIAQIAQDEYGVPNEALIFDVLTFPITTGQAELRRAAIETIEGIRLVKQHIPGCFTTLGVSNLSFGVAPHARATLNSVFLKHAVDAGLDTAIINPAHVTPYAEIPPEHIKVCEDLIFDRDDQALARFIQFFEEHAADAKTERADPTEGMTAAQRIHWKIVHRKKEGIEADIDQVIAERIGDMEARAGNGVSNPDRRSHESLVASPFRNAAAVDVLNTVLLPAMKEVGDLFGAGQLILPFVLQSAEVMKRAVAHLEQYLEKLEGVTKGKIVLATVYGDVHDIGKNLVHTILANNGYTVYDLGKQVPINTIIEKAVEVNADAIGLSALLVSTSKQMPLCVQELYRRGLKFPVLVGGAAINKQYGQRILFVDDNTPYEPGVFYCKDAFEGLETVDALADPTTRAAFVERTKAEAAEALGKKQRGRVALAELGRATLSDAAKVRSAVRTDVPVPTPPFWGAKVVRRIKLADVVECLDRNALYRLQWGAKNAKGEEWERLKAEFDAKVRDLVREAERDGWLEPQVVYGYYPCQSDGHEVIVYDPPSTLNGAQPRELTRFVFPRQPERERLCLADYFRSRESGEYDVVALQIVTMGRKVDDLTETLQHAGDYARAYFIHGLGVSLAEALAEYTNRLIRQQLGLKGTQGKRYSWGYPACPDLEEHEKLFRVLPADQIGVSLTEAWQLVPEQSTAAIVIHHPEAKYFSIGSARERAEEDVAETLSI</sequence>
<feature type="binding site" evidence="20 22">
    <location>
        <position position="300"/>
    </location>
    <ligand>
        <name>Zn(2+)</name>
        <dbReference type="ChEBI" id="CHEBI:29105"/>
    </ligand>
</feature>
<dbReference type="GO" id="GO:0050667">
    <property type="term" value="P:homocysteine metabolic process"/>
    <property type="evidence" value="ECO:0007669"/>
    <property type="project" value="TreeGrafter"/>
</dbReference>
<feature type="domain" description="Hcy-binding" evidence="23">
    <location>
        <begin position="3"/>
        <end position="314"/>
    </location>
</feature>
<dbReference type="InterPro" id="IPR011005">
    <property type="entry name" value="Dihydropteroate_synth-like_sf"/>
</dbReference>
<dbReference type="SUPFAM" id="SSF52242">
    <property type="entry name" value="Cobalamin (vitamin B12)-binding domain"/>
    <property type="match status" value="1"/>
</dbReference>
<dbReference type="Pfam" id="PF02310">
    <property type="entry name" value="B12-binding"/>
    <property type="match status" value="1"/>
</dbReference>
<proteinExistence type="inferred from homology"/>
<evidence type="ECO:0000256" key="20">
    <source>
        <dbReference type="PIRSR" id="PIRSR000381-1"/>
    </source>
</evidence>
<dbReference type="GO" id="GO:0031419">
    <property type="term" value="F:cobalamin binding"/>
    <property type="evidence" value="ECO:0007669"/>
    <property type="project" value="UniProtKB-UniRule"/>
</dbReference>
<comment type="cofactor">
    <cofactor evidence="2 19 22">
        <name>Zn(2+)</name>
        <dbReference type="ChEBI" id="CHEBI:29105"/>
    </cofactor>
</comment>
<evidence type="ECO:0000256" key="12">
    <source>
        <dbReference type="ARBA" id="ARBA00022691"/>
    </source>
</evidence>
<feature type="binding site" description="axial binding residue" evidence="20">
    <location>
        <position position="769"/>
    </location>
    <ligand>
        <name>methylcob(III)alamin</name>
        <dbReference type="ChEBI" id="CHEBI:28115"/>
    </ligand>
    <ligandPart>
        <name>Co</name>
        <dbReference type="ChEBI" id="CHEBI:27638"/>
    </ligandPart>
</feature>
<keyword evidence="13 19" id="KW-0479">Metal-binding</keyword>
<dbReference type="Gene3D" id="3.20.20.20">
    <property type="entry name" value="Dihydropteroate synthase-like"/>
    <property type="match status" value="1"/>
</dbReference>
<feature type="binding site" evidence="21">
    <location>
        <begin position="1188"/>
        <end position="1189"/>
    </location>
    <ligand>
        <name>S-adenosyl-L-methionine</name>
        <dbReference type="ChEBI" id="CHEBI:59789"/>
    </ligand>
</feature>
<comment type="domain">
    <text evidence="19">Modular enzyme with four functionally distinct domains. The isolated Hcy-binding domain catalyzes methyl transfer from free methylcobalamin to homocysteine. The Hcy-binding domain in association with the pterin-binding domain catalyzes the methylation of cob(I)alamin by methyltetrahydrofolate and the methylation of homocysteine. The B12-binding domain binds the cofactor. The AdoMet activation domain binds S-adenosyl-L-methionine. Under aerobic conditions cob(I)alamin can be converted to inactive cob(II)alamin. Reductive methylation by S-adenosyl-L-methionine and flavodoxin regenerates methylcobalamin.</text>
</comment>
<dbReference type="FunFam" id="3.20.20.20:FF:000007">
    <property type="entry name" value="Methionine synthase"/>
    <property type="match status" value="1"/>
</dbReference>
<evidence type="ECO:0000259" key="23">
    <source>
        <dbReference type="PROSITE" id="PS50970"/>
    </source>
</evidence>
<dbReference type="InterPro" id="IPR003759">
    <property type="entry name" value="Cbl-bd_cap"/>
</dbReference>
<dbReference type="Gene3D" id="3.10.196.10">
    <property type="entry name" value="Vitamin B12-dependent methionine synthase, activation domain"/>
    <property type="match status" value="1"/>
</dbReference>
<evidence type="ECO:0000259" key="27">
    <source>
        <dbReference type="PROSITE" id="PS51337"/>
    </source>
</evidence>
<feature type="binding site" evidence="20 22">
    <location>
        <position position="299"/>
    </location>
    <ligand>
        <name>Zn(2+)</name>
        <dbReference type="ChEBI" id="CHEBI:29105"/>
    </ligand>
</feature>
<feature type="binding site" evidence="21">
    <location>
        <position position="814"/>
    </location>
    <ligand>
        <name>methylcob(III)alamin</name>
        <dbReference type="ChEBI" id="CHEBI:28115"/>
    </ligand>
</feature>
<dbReference type="Proteomes" id="UP000000263">
    <property type="component" value="Chromosome"/>
</dbReference>
<dbReference type="PROSITE" id="PS50972">
    <property type="entry name" value="PTERIN_BINDING"/>
    <property type="match status" value="1"/>
</dbReference>
<dbReference type="PIRSF" id="PIRSF000381">
    <property type="entry name" value="MetH"/>
    <property type="match status" value="1"/>
</dbReference>
<evidence type="ECO:0000259" key="26">
    <source>
        <dbReference type="PROSITE" id="PS51332"/>
    </source>
</evidence>
<dbReference type="InterPro" id="IPR000489">
    <property type="entry name" value="Pterin-binding_dom"/>
</dbReference>
<dbReference type="SUPFAM" id="SSF82282">
    <property type="entry name" value="Homocysteine S-methyltransferase"/>
    <property type="match status" value="1"/>
</dbReference>
<dbReference type="GO" id="GO:0032259">
    <property type="term" value="P:methylation"/>
    <property type="evidence" value="ECO:0007669"/>
    <property type="project" value="UniProtKB-KW"/>
</dbReference>
<evidence type="ECO:0000256" key="17">
    <source>
        <dbReference type="ARBA" id="ARBA00023285"/>
    </source>
</evidence>
<feature type="domain" description="Pterin-binding" evidence="24">
    <location>
        <begin position="345"/>
        <end position="603"/>
    </location>
</feature>
<dbReference type="STRING" id="383372.Rcas_3878"/>
<accession>A7NQR8</accession>
<evidence type="ECO:0000256" key="2">
    <source>
        <dbReference type="ARBA" id="ARBA00001947"/>
    </source>
</evidence>
<comment type="similarity">
    <text evidence="5">Belongs to the vitamin-B12 dependent methionine synthase family.</text>
</comment>
<dbReference type="InterPro" id="IPR006158">
    <property type="entry name" value="Cobalamin-bd"/>
</dbReference>
<dbReference type="eggNOG" id="COG1410">
    <property type="taxonomic scope" value="Bacteria"/>
</dbReference>
<dbReference type="Pfam" id="PF02965">
    <property type="entry name" value="Met_synt_B12"/>
    <property type="match status" value="1"/>
</dbReference>
<evidence type="ECO:0000256" key="11">
    <source>
        <dbReference type="ARBA" id="ARBA00022679"/>
    </source>
</evidence>
<evidence type="ECO:0000256" key="19">
    <source>
        <dbReference type="PIRNR" id="PIRNR000381"/>
    </source>
</evidence>
<keyword evidence="9 19" id="KW-0028">Amino-acid biosynthesis</keyword>
<dbReference type="GO" id="GO:0008270">
    <property type="term" value="F:zinc ion binding"/>
    <property type="evidence" value="ECO:0007669"/>
    <property type="project" value="UniProtKB-UniRule"/>
</dbReference>
<dbReference type="PROSITE" id="PS51332">
    <property type="entry name" value="B12_BINDING"/>
    <property type="match status" value="1"/>
</dbReference>
<evidence type="ECO:0000256" key="22">
    <source>
        <dbReference type="PROSITE-ProRule" id="PRU00333"/>
    </source>
</evidence>
<dbReference type="UniPathway" id="UPA00051">
    <property type="reaction ID" value="UER00081"/>
</dbReference>
<dbReference type="FunFam" id="3.20.20.330:FF:000001">
    <property type="entry name" value="Methionine synthase"/>
    <property type="match status" value="1"/>
</dbReference>
<keyword evidence="12 19" id="KW-0949">S-adenosyl-L-methionine</keyword>
<evidence type="ECO:0000256" key="15">
    <source>
        <dbReference type="ARBA" id="ARBA00022833"/>
    </source>
</evidence>
<keyword evidence="14" id="KW-0677">Repeat</keyword>
<dbReference type="InterPro" id="IPR036589">
    <property type="entry name" value="HCY_dom_sf"/>
</dbReference>
<dbReference type="Gene3D" id="1.10.1240.10">
    <property type="entry name" value="Methionine synthase domain"/>
    <property type="match status" value="1"/>
</dbReference>
<dbReference type="Gene3D" id="3.20.20.330">
    <property type="entry name" value="Homocysteine-binding-like domain"/>
    <property type="match status" value="1"/>
</dbReference>
<evidence type="ECO:0000256" key="7">
    <source>
        <dbReference type="ARBA" id="ARBA00013998"/>
    </source>
</evidence>
<evidence type="ECO:0000256" key="6">
    <source>
        <dbReference type="ARBA" id="ARBA00012032"/>
    </source>
</evidence>
<comment type="function">
    <text evidence="18 19">Catalyzes the transfer of a methyl group from methyl-cobalamin to homocysteine, yielding enzyme-bound cob(I)alamin and methionine. Subsequently, remethylates the cofactor using methyltetrahydrofolate.</text>
</comment>
<keyword evidence="11 19" id="KW-0808">Transferase</keyword>
<dbReference type="SUPFAM" id="SSF56507">
    <property type="entry name" value="Methionine synthase activation domain-like"/>
    <property type="match status" value="1"/>
</dbReference>
<dbReference type="InterPro" id="IPR003726">
    <property type="entry name" value="HCY_dom"/>
</dbReference>
<evidence type="ECO:0000259" key="25">
    <source>
        <dbReference type="PROSITE" id="PS50974"/>
    </source>
</evidence>
<dbReference type="SUPFAM" id="SSF51717">
    <property type="entry name" value="Dihydropteroate synthetase-like"/>
    <property type="match status" value="1"/>
</dbReference>
<evidence type="ECO:0000256" key="10">
    <source>
        <dbReference type="ARBA" id="ARBA00022628"/>
    </source>
</evidence>
<dbReference type="GO" id="GO:0008705">
    <property type="term" value="F:methionine synthase activity"/>
    <property type="evidence" value="ECO:0007669"/>
    <property type="project" value="UniProtKB-UniRule"/>
</dbReference>
<dbReference type="SUPFAM" id="SSF47644">
    <property type="entry name" value="Methionine synthase domain"/>
    <property type="match status" value="1"/>
</dbReference>
<keyword evidence="17 19" id="KW-0170">Cobalt</keyword>
<evidence type="ECO:0000256" key="13">
    <source>
        <dbReference type="ARBA" id="ARBA00022723"/>
    </source>
</evidence>
<dbReference type="GO" id="GO:0005829">
    <property type="term" value="C:cytosol"/>
    <property type="evidence" value="ECO:0007669"/>
    <property type="project" value="TreeGrafter"/>
</dbReference>
<comment type="cofactor">
    <cofactor evidence="3 19 20">
        <name>methylcob(III)alamin</name>
        <dbReference type="ChEBI" id="CHEBI:28115"/>
    </cofactor>
</comment>
<evidence type="ECO:0000256" key="16">
    <source>
        <dbReference type="ARBA" id="ARBA00023167"/>
    </source>
</evidence>
<evidence type="ECO:0000256" key="9">
    <source>
        <dbReference type="ARBA" id="ARBA00022605"/>
    </source>
</evidence>
<evidence type="ECO:0000313" key="28">
    <source>
        <dbReference type="EMBL" id="ABU59914.1"/>
    </source>
</evidence>
<dbReference type="Pfam" id="PF02607">
    <property type="entry name" value="B12-binding_2"/>
    <property type="match status" value="1"/>
</dbReference>
<dbReference type="AlphaFoldDB" id="A7NQR8"/>
<dbReference type="PROSITE" id="PS50970">
    <property type="entry name" value="HCY"/>
    <property type="match status" value="1"/>
</dbReference>
<dbReference type="InterPro" id="IPR004223">
    <property type="entry name" value="VitB12-dep_Met_synth_activ_dom"/>
</dbReference>
<dbReference type="SMART" id="SM01018">
    <property type="entry name" value="B12-binding_2"/>
    <property type="match status" value="1"/>
</dbReference>
<comment type="catalytic activity">
    <reaction evidence="1 19">
        <text>(6S)-5-methyl-5,6,7,8-tetrahydrofolate + L-homocysteine = (6S)-5,6,7,8-tetrahydrofolate + L-methionine</text>
        <dbReference type="Rhea" id="RHEA:11172"/>
        <dbReference type="ChEBI" id="CHEBI:18608"/>
        <dbReference type="ChEBI" id="CHEBI:57453"/>
        <dbReference type="ChEBI" id="CHEBI:57844"/>
        <dbReference type="ChEBI" id="CHEBI:58199"/>
        <dbReference type="EC" id="2.1.1.13"/>
    </reaction>
</comment>
<dbReference type="PROSITE" id="PS51337">
    <property type="entry name" value="B12_BINDING_NTER"/>
    <property type="match status" value="1"/>
</dbReference>
<dbReference type="InterPro" id="IPR011822">
    <property type="entry name" value="MetH"/>
</dbReference>
<gene>
    <name evidence="28" type="ordered locus">Rcas_3878</name>
</gene>
<evidence type="ECO:0000256" key="18">
    <source>
        <dbReference type="ARBA" id="ARBA00025552"/>
    </source>
</evidence>
<dbReference type="Pfam" id="PF00809">
    <property type="entry name" value="Pterin_bind"/>
    <property type="match status" value="1"/>
</dbReference>
<evidence type="ECO:0000256" key="14">
    <source>
        <dbReference type="ARBA" id="ARBA00022737"/>
    </source>
</evidence>
<dbReference type="PANTHER" id="PTHR45833:SF1">
    <property type="entry name" value="METHIONINE SYNTHASE"/>
    <property type="match status" value="1"/>
</dbReference>
<organism evidence="28 29">
    <name type="scientific">Roseiflexus castenholzii (strain DSM 13941 / HLO8)</name>
    <dbReference type="NCBI Taxonomy" id="383372"/>
    <lineage>
        <taxon>Bacteria</taxon>
        <taxon>Bacillati</taxon>
        <taxon>Chloroflexota</taxon>
        <taxon>Chloroflexia</taxon>
        <taxon>Chloroflexales</taxon>
        <taxon>Roseiflexineae</taxon>
        <taxon>Roseiflexaceae</taxon>
        <taxon>Roseiflexus</taxon>
    </lineage>
</organism>
<dbReference type="PANTHER" id="PTHR45833">
    <property type="entry name" value="METHIONINE SYNTHASE"/>
    <property type="match status" value="1"/>
</dbReference>
<dbReference type="InterPro" id="IPR037010">
    <property type="entry name" value="VitB12-dep_Met_synth_activ_sf"/>
</dbReference>
<evidence type="ECO:0000256" key="5">
    <source>
        <dbReference type="ARBA" id="ARBA00010398"/>
    </source>
</evidence>
<dbReference type="PROSITE" id="PS50974">
    <property type="entry name" value="ADOMET_ACTIVATION"/>
    <property type="match status" value="1"/>
</dbReference>
<feature type="binding site" evidence="21">
    <location>
        <position position="1134"/>
    </location>
    <ligand>
        <name>S-adenosyl-L-methionine</name>
        <dbReference type="ChEBI" id="CHEBI:59789"/>
    </ligand>
</feature>
<feature type="binding site" evidence="21">
    <location>
        <position position="963"/>
    </location>
    <ligand>
        <name>S-adenosyl-L-methionine</name>
        <dbReference type="ChEBI" id="CHEBI:59789"/>
    </ligand>
</feature>
<feature type="domain" description="B12-binding" evidence="26">
    <location>
        <begin position="756"/>
        <end position="895"/>
    </location>
</feature>
<keyword evidence="15 19" id="KW-0862">Zinc</keyword>
<evidence type="ECO:0000259" key="24">
    <source>
        <dbReference type="PROSITE" id="PS50972"/>
    </source>
</evidence>
<dbReference type="Gene3D" id="3.40.50.280">
    <property type="entry name" value="Cobalamin-binding domain"/>
    <property type="match status" value="1"/>
</dbReference>
<dbReference type="HOGENOM" id="CLU_004914_4_0_0"/>
<dbReference type="KEGG" id="rca:Rcas_3878"/>
<dbReference type="InterPro" id="IPR036594">
    <property type="entry name" value="Meth_synthase_dom"/>
</dbReference>